<dbReference type="OrthoDB" id="9812921at2"/>
<dbReference type="Pfam" id="PF00326">
    <property type="entry name" value="Peptidase_S9"/>
    <property type="match status" value="1"/>
</dbReference>
<proteinExistence type="predicted"/>
<keyword evidence="2" id="KW-0732">Signal</keyword>
<dbReference type="Gene3D" id="2.120.10.30">
    <property type="entry name" value="TolB, C-terminal domain"/>
    <property type="match status" value="1"/>
</dbReference>
<organism evidence="4 5">
    <name type="scientific">Paraflavitalea soli</name>
    <dbReference type="NCBI Taxonomy" id="2315862"/>
    <lineage>
        <taxon>Bacteria</taxon>
        <taxon>Pseudomonadati</taxon>
        <taxon>Bacteroidota</taxon>
        <taxon>Chitinophagia</taxon>
        <taxon>Chitinophagales</taxon>
        <taxon>Chitinophagaceae</taxon>
        <taxon>Paraflavitalea</taxon>
    </lineage>
</organism>
<keyword evidence="5" id="KW-1185">Reference proteome</keyword>
<keyword evidence="1" id="KW-0378">Hydrolase</keyword>
<dbReference type="AlphaFoldDB" id="A0A3B7MW05"/>
<dbReference type="GO" id="GO:0004252">
    <property type="term" value="F:serine-type endopeptidase activity"/>
    <property type="evidence" value="ECO:0007669"/>
    <property type="project" value="TreeGrafter"/>
</dbReference>
<evidence type="ECO:0000259" key="3">
    <source>
        <dbReference type="Pfam" id="PF00326"/>
    </source>
</evidence>
<sequence>MKSLVSLTLFLLLAVIAPAQKKNLTPDDYGKWQTLSYADVSANGEWVAYIVASQEENDTLYVVNRLTNKTYKLEFATNFELSKDNQWIAWQIGVSYKEAEKLRDQKQPIRYKMGLLNLATGKKQIVQDVTAFRFSRNGKLLAISLEPPKENKDKGAVLLLRKLADSSTRTIGNVTAYAFNKKSDYLAYIVESANIAGNSVELFNLDNYSLRIIASDTCKFSKLTWQKEGEGLAFYKTFKKETYEEENAMVYAYVNIYKAPALKIFDGTSFKGFPDSMRINNASNLVLSDDMNAAFFGIKSWTAKPKKDEKKASDSSKLKADTTKKGDIAKKTDSTKSVAAAPKKEDKLAAVDVWHWKDTEIQPRQKMTYTQDKDLSLHAVWNIDNNSYFQLSKDDAPYASYSDNRKIAVVYTNKKYKPAFKEDYADYYLVNTRTGEQKLLFEKMLAGFFTAPQPSTEGKYVVYFKDKNWWSYNTTTGQAINLTEKTGATFWNTRDDHPATKPPYGFGGWLKGDKELLVYDEYNVWALNPDGKGARKLTDGEKEEIQYRVNRLDFEDPFIDDTKPIYLSAYGDKSKKFGYYKLEKNKVSKLLFEDATIFRLSKAKDANVFTYSKQDYNISPELYVTENFTDNKKIVATNPQQQNYYWGKSELVSFTNKKGKPMQGALFYPANYEPGKKYPMIVYIYEILSNTVHMYTSPSVRSAYNTTNYTTNGYFIFRPDIVYDINEPGTSAVDCVVPAVEEVLKTGMIDKDKIGLMGHSWGAYQTSFIITQTNLFKAACAGAPLTDLISMSLSIYWNSGTPDQKIFETSQGRFDGPWYDRMDAHMRNSPMFNADKIKTPLLVAFGDKDGAVDWHQGIEMYGTMRRMEKEHVMLVYADENHGLAKKENQIDYQKRQREWFDHFLLGKPAPAWITEGTSYQDKMKAVEKENKSTQ</sequence>
<dbReference type="Proteomes" id="UP000263900">
    <property type="component" value="Chromosome"/>
</dbReference>
<dbReference type="PANTHER" id="PTHR42776:SF4">
    <property type="entry name" value="ACYLAMINO-ACID-RELEASING ENZYME"/>
    <property type="match status" value="1"/>
</dbReference>
<dbReference type="Gene3D" id="3.40.50.1820">
    <property type="entry name" value="alpha/beta hydrolase"/>
    <property type="match status" value="1"/>
</dbReference>
<evidence type="ECO:0000313" key="4">
    <source>
        <dbReference type="EMBL" id="AXY77389.1"/>
    </source>
</evidence>
<accession>A0A3B7MW05</accession>
<dbReference type="KEGG" id="pseg:D3H65_26915"/>
<protein>
    <submittedName>
        <fullName evidence="4">S9 family peptidase</fullName>
    </submittedName>
</protein>
<evidence type="ECO:0000313" key="5">
    <source>
        <dbReference type="Proteomes" id="UP000263900"/>
    </source>
</evidence>
<dbReference type="EMBL" id="CP032157">
    <property type="protein sequence ID" value="AXY77389.1"/>
    <property type="molecule type" value="Genomic_DNA"/>
</dbReference>
<gene>
    <name evidence="4" type="ORF">D3H65_26915</name>
</gene>
<dbReference type="PANTHER" id="PTHR42776">
    <property type="entry name" value="SERINE PEPTIDASE S9 FAMILY MEMBER"/>
    <property type="match status" value="1"/>
</dbReference>
<dbReference type="SUPFAM" id="SSF82171">
    <property type="entry name" value="DPP6 N-terminal domain-like"/>
    <property type="match status" value="1"/>
</dbReference>
<evidence type="ECO:0000256" key="2">
    <source>
        <dbReference type="SAM" id="SignalP"/>
    </source>
</evidence>
<dbReference type="InterPro" id="IPR029058">
    <property type="entry name" value="AB_hydrolase_fold"/>
</dbReference>
<dbReference type="SUPFAM" id="SSF53474">
    <property type="entry name" value="alpha/beta-Hydrolases"/>
    <property type="match status" value="1"/>
</dbReference>
<dbReference type="InterPro" id="IPR001375">
    <property type="entry name" value="Peptidase_S9_cat"/>
</dbReference>
<dbReference type="RefSeq" id="WP_119053265.1">
    <property type="nucleotide sequence ID" value="NZ_CP032157.1"/>
</dbReference>
<feature type="chain" id="PRO_5017777959" evidence="2">
    <location>
        <begin position="22"/>
        <end position="934"/>
    </location>
</feature>
<dbReference type="InterPro" id="IPR011042">
    <property type="entry name" value="6-blade_b-propeller_TolB-like"/>
</dbReference>
<feature type="domain" description="Peptidase S9 prolyl oligopeptidase catalytic" evidence="3">
    <location>
        <begin position="729"/>
        <end position="904"/>
    </location>
</feature>
<dbReference type="GO" id="GO:0006508">
    <property type="term" value="P:proteolysis"/>
    <property type="evidence" value="ECO:0007669"/>
    <property type="project" value="InterPro"/>
</dbReference>
<feature type="signal peptide" evidence="2">
    <location>
        <begin position="1"/>
        <end position="21"/>
    </location>
</feature>
<name>A0A3B7MW05_9BACT</name>
<reference evidence="4 5" key="1">
    <citation type="submission" date="2018-09" db="EMBL/GenBank/DDBJ databases">
        <title>Genome sequencing of strain 6GH32-13.</title>
        <authorList>
            <person name="Weon H.-Y."/>
            <person name="Heo J."/>
            <person name="Kwon S.-W."/>
        </authorList>
    </citation>
    <scope>NUCLEOTIDE SEQUENCE [LARGE SCALE GENOMIC DNA]</scope>
    <source>
        <strain evidence="4 5">5GH32-13</strain>
    </source>
</reference>
<evidence type="ECO:0000256" key="1">
    <source>
        <dbReference type="ARBA" id="ARBA00022801"/>
    </source>
</evidence>